<keyword evidence="1" id="KW-1133">Transmembrane helix</keyword>
<dbReference type="PATRIC" id="fig|136160.3.peg.843"/>
<dbReference type="OMA" id="MIYRAYE"/>
<accession>A0A4Y7WJN9</accession>
<name>A0A0M0KGJ3_ALKHA</name>
<organism evidence="2">
    <name type="scientific">Halalkalibacterium halodurans</name>
    <name type="common">Bacillus halodurans</name>
    <dbReference type="NCBI Taxonomy" id="86665"/>
    <lineage>
        <taxon>Bacteria</taxon>
        <taxon>Bacillati</taxon>
        <taxon>Bacillota</taxon>
        <taxon>Bacilli</taxon>
        <taxon>Bacillales</taxon>
        <taxon>Bacillaceae</taxon>
        <taxon>Halalkalibacterium (ex Joshi et al. 2022)</taxon>
    </lineage>
</organism>
<protein>
    <recommendedName>
        <fullName evidence="3">PH domain-containing protein</fullName>
    </recommendedName>
</protein>
<evidence type="ECO:0000256" key="1">
    <source>
        <dbReference type="SAM" id="Phobius"/>
    </source>
</evidence>
<dbReference type="AlphaFoldDB" id="A0A0M0KGJ3"/>
<accession>A0A0M0KGJ3</accession>
<reference evidence="2" key="1">
    <citation type="submission" date="2015-08" db="EMBL/GenBank/DDBJ databases">
        <title>Complete DNA Sequence of Pseudomonas syringae pv. actinidiae, the Causal Agent of Kiwifruit Canker Disease.</title>
        <authorList>
            <person name="Rikkerink E.H.A."/>
            <person name="Fineran P.C."/>
        </authorList>
    </citation>
    <scope>NUCLEOTIDE SEQUENCE</scope>
    <source>
        <strain evidence="2">DSM 13666</strain>
    </source>
</reference>
<evidence type="ECO:0008006" key="3">
    <source>
        <dbReference type="Google" id="ProtNLM"/>
    </source>
</evidence>
<proteinExistence type="predicted"/>
<dbReference type="RefSeq" id="WP_010899495.1">
    <property type="nucleotide sequence ID" value="NZ_CP040441.1"/>
</dbReference>
<evidence type="ECO:0000313" key="2">
    <source>
        <dbReference type="EMBL" id="KOO37939.1"/>
    </source>
</evidence>
<feature type="transmembrane region" description="Helical" evidence="1">
    <location>
        <begin position="33"/>
        <end position="52"/>
    </location>
</feature>
<gene>
    <name evidence="2" type="ORF">AMD02_03030</name>
</gene>
<dbReference type="EMBL" id="LILD01000001">
    <property type="protein sequence ID" value="KOO37939.1"/>
    <property type="molecule type" value="Genomic_DNA"/>
</dbReference>
<sequence length="146" mass="17275">MNVYTASEGKMIWLALALLTLLNSIILEGRWTFLLYLPFLLFVLLSFIRYRFQIKGDVISFTISLSSAQLLSREIRAEQIKEAYFIKTTRSHVVVFFLKKGFRLKFSRFQPESFHEDLYAFAERQEILIKHLNHYEPSSIKKEDES</sequence>
<keyword evidence="1" id="KW-0472">Membrane</keyword>
<comment type="caution">
    <text evidence="2">The sequence shown here is derived from an EMBL/GenBank/DDBJ whole genome shotgun (WGS) entry which is preliminary data.</text>
</comment>
<feature type="transmembrane region" description="Helical" evidence="1">
    <location>
        <begin position="12"/>
        <end position="27"/>
    </location>
</feature>
<keyword evidence="1" id="KW-0812">Transmembrane</keyword>
<dbReference type="GeneID" id="87598874"/>